<dbReference type="RefSeq" id="WP_199115342.1">
    <property type="nucleotide sequence ID" value="NZ_JAELVQ010000013.1"/>
</dbReference>
<evidence type="ECO:0000259" key="1">
    <source>
        <dbReference type="Pfam" id="PF05168"/>
    </source>
</evidence>
<accession>A0A8J7J4K2</accession>
<sequence>MSNAKKWIDIAINDLKASEILYNNEHFSQSYFYFQQATEKANKAYWLLNGVLKEGDFKKISHNQLKPLRKSISNQISDFDLLDSLDEKFSFITENPLFENINLLEQKQNLQFTLSHIDKIHNQKDMDFDESEIKEFLNVLGELESFRLEFPENFSSIFRKNLNLLIKWFENFDTPKAKESIEALNEVLNDDFDSFILVVKDICINMIELAYATFVLIICSFLTNKHSNSTRYPEELNGQSPLDFYNNNLSIVRYQSYFIKHLETALSKLKSLKINENNEESNYIDLNSKLREEFNTPDTRWDIFGCKTKSDFTSYFIVKKNTHSKVPENIIQELEIAEQLQSFSYYYYPIYGDAFSRLTRIFEIAIKTKAKQESINFRKNTPLVRLIKDISNEYDEEFKNGLDWARKMRNMNAHPDFNTFYGNILVIPLIRMTNIINDIFRTKNYFDIQTNKFNQIKNSYQSYENGVWKFDKYLIHKIEILAFKNGLTLWAFYPVMKTYPQKRDDVYILEPFYSILNSHKKSGEDFIGTSFDNKKLELKKSDKLEDINSMESYLKQMNEAPEDVVQIMNMTANQKVFFQIENFKHYANLSDVS</sequence>
<dbReference type="Proteomes" id="UP000610931">
    <property type="component" value="Unassembled WGS sequence"/>
</dbReference>
<name>A0A8J7J4K2_9FLAO</name>
<reference evidence="2" key="1">
    <citation type="submission" date="2020-12" db="EMBL/GenBank/DDBJ databases">
        <title>Snuella sp. nov., isolated from sediment in Incheon.</title>
        <authorList>
            <person name="Kim W."/>
        </authorList>
    </citation>
    <scope>NUCLEOTIDE SEQUENCE</scope>
    <source>
        <strain evidence="2">CAU 1569</strain>
    </source>
</reference>
<protein>
    <submittedName>
        <fullName evidence="2">HEPN domain-containing protein</fullName>
    </submittedName>
</protein>
<keyword evidence="3" id="KW-1185">Reference proteome</keyword>
<dbReference type="SUPFAM" id="SSF81593">
    <property type="entry name" value="Nucleotidyltransferase substrate binding subunit/domain"/>
    <property type="match status" value="1"/>
</dbReference>
<organism evidence="2 3">
    <name type="scientific">Snuella sedimenti</name>
    <dbReference type="NCBI Taxonomy" id="2798802"/>
    <lineage>
        <taxon>Bacteria</taxon>
        <taxon>Pseudomonadati</taxon>
        <taxon>Bacteroidota</taxon>
        <taxon>Flavobacteriia</taxon>
        <taxon>Flavobacteriales</taxon>
        <taxon>Flavobacteriaceae</taxon>
        <taxon>Snuella</taxon>
    </lineage>
</organism>
<dbReference type="EMBL" id="JAELVQ010000013">
    <property type="protein sequence ID" value="MBJ6368579.1"/>
    <property type="molecule type" value="Genomic_DNA"/>
</dbReference>
<feature type="domain" description="HEPN" evidence="1">
    <location>
        <begin position="4"/>
        <end position="82"/>
    </location>
</feature>
<dbReference type="AlphaFoldDB" id="A0A8J7J4K2"/>
<comment type="caution">
    <text evidence="2">The sequence shown here is derived from an EMBL/GenBank/DDBJ whole genome shotgun (WGS) entry which is preliminary data.</text>
</comment>
<dbReference type="Gene3D" id="1.20.120.330">
    <property type="entry name" value="Nucleotidyltransferases domain 2"/>
    <property type="match status" value="1"/>
</dbReference>
<evidence type="ECO:0000313" key="3">
    <source>
        <dbReference type="Proteomes" id="UP000610931"/>
    </source>
</evidence>
<evidence type="ECO:0000313" key="2">
    <source>
        <dbReference type="EMBL" id="MBJ6368579.1"/>
    </source>
</evidence>
<dbReference type="Pfam" id="PF05168">
    <property type="entry name" value="HEPN"/>
    <property type="match status" value="1"/>
</dbReference>
<dbReference type="InterPro" id="IPR007842">
    <property type="entry name" value="HEPN_dom"/>
</dbReference>
<gene>
    <name evidence="2" type="ORF">JF259_10815</name>
</gene>
<proteinExistence type="predicted"/>